<feature type="compositionally biased region" description="Basic and acidic residues" evidence="1">
    <location>
        <begin position="293"/>
        <end position="385"/>
    </location>
</feature>
<feature type="region of interest" description="Disordered" evidence="1">
    <location>
        <begin position="273"/>
        <end position="385"/>
    </location>
</feature>
<reference evidence="3" key="1">
    <citation type="submission" date="2023-03" db="EMBL/GenBank/DDBJ databases">
        <title>Mating type loci evolution in Malassezia.</title>
        <authorList>
            <person name="Coelho M.A."/>
        </authorList>
    </citation>
    <scope>NUCLEOTIDE SEQUENCE</scope>
    <source>
        <strain evidence="3">CBS 12830</strain>
    </source>
</reference>
<feature type="region of interest" description="Disordered" evidence="1">
    <location>
        <begin position="414"/>
        <end position="447"/>
    </location>
</feature>
<feature type="region of interest" description="Disordered" evidence="1">
    <location>
        <begin position="494"/>
        <end position="549"/>
    </location>
</feature>
<feature type="region of interest" description="Disordered" evidence="1">
    <location>
        <begin position="209"/>
        <end position="239"/>
    </location>
</feature>
<protein>
    <recommendedName>
        <fullName evidence="2">F-box domain-containing protein</fullName>
    </recommendedName>
</protein>
<gene>
    <name evidence="3" type="ORF">MEQU1_001495</name>
</gene>
<feature type="region of interest" description="Disordered" evidence="1">
    <location>
        <begin position="567"/>
        <end position="607"/>
    </location>
</feature>
<evidence type="ECO:0000313" key="3">
    <source>
        <dbReference type="EMBL" id="WFD22818.1"/>
    </source>
</evidence>
<evidence type="ECO:0000259" key="2">
    <source>
        <dbReference type="PROSITE" id="PS50181"/>
    </source>
</evidence>
<dbReference type="PROSITE" id="PS50181">
    <property type="entry name" value="FBOX"/>
    <property type="match status" value="1"/>
</dbReference>
<feature type="compositionally biased region" description="Basic and acidic residues" evidence="1">
    <location>
        <begin position="62"/>
        <end position="72"/>
    </location>
</feature>
<name>A0AAF0EE69_9BASI</name>
<proteinExistence type="predicted"/>
<feature type="domain" description="F-box" evidence="2">
    <location>
        <begin position="758"/>
        <end position="808"/>
    </location>
</feature>
<accession>A0AAF0EE69</accession>
<dbReference type="AlphaFoldDB" id="A0AAF0EE69"/>
<dbReference type="EMBL" id="CP119902">
    <property type="protein sequence ID" value="WFD22818.1"/>
    <property type="molecule type" value="Genomic_DNA"/>
</dbReference>
<organism evidence="3 4">
    <name type="scientific">Malassezia equina</name>
    <dbReference type="NCBI Taxonomy" id="1381935"/>
    <lineage>
        <taxon>Eukaryota</taxon>
        <taxon>Fungi</taxon>
        <taxon>Dikarya</taxon>
        <taxon>Basidiomycota</taxon>
        <taxon>Ustilaginomycotina</taxon>
        <taxon>Malasseziomycetes</taxon>
        <taxon>Malasseziales</taxon>
        <taxon>Malasseziaceae</taxon>
        <taxon>Malassezia</taxon>
    </lineage>
</organism>
<dbReference type="InterPro" id="IPR001810">
    <property type="entry name" value="F-box_dom"/>
</dbReference>
<feature type="compositionally biased region" description="Polar residues" evidence="1">
    <location>
        <begin position="44"/>
        <end position="59"/>
    </location>
</feature>
<sequence>MVSPDSLSSSHRSRRPRASETSVPFKALGSAVAHTPAPEIYPSGNASMDDTEEQVQQARDAQWMHEEHERHQAYAGSVASTDCSHGARKAPRRRKPTELMVERSTSMGALSSTPARLAQEGRDAMALATSDPYNDGASDASHDDFASARASIRPPLSRSDSQTRLRAQLLQQQRDIEERKRRLIQEQREAEQAMAREAARLAELEREAEKLENQRADERERRARMEREAAERERQQRGLERLEQARIVAMEQERTREAERLELERVRLEHQMRDAAERSAAAKRAQQQALAAEAEREKRRLDEELAAEARRVQQDKERAEAARAAAEAREREQQKAEEEAEKARLATLVREEQARRAALEKAERERAQAERERERLAAQEQEARERERLAALEAEREKRIAEERAEQARLAALARAERARRQSEEQAERARRMEEEKAERERLLAEEQAERARRIAEEQAERARRIAEEQAERARRIAEEQAVHIRRKEAAMAIQRAREAEQKAAEDRARAEAEAERERNKREARERQEQESAVQQQATREALSRAYAAREAHEAQRLLHEGRALRRARRDVDDEDRMVRTQTRHSEDTDDGASVAETEYSRASDATDASRITHMLGRLRIVSRQEAPNVSGILTSAHSASQRRLRFETPAPMREQSIRTHPALPWMNFMLDARVPRTAAPPSAIPPSYGAVQAVKDMGAKLRVSMLSMHSLDSAMPDEAWAVRPIGPYRDGAVRYLPGFTVHGLAEAALLPAAKSGDLLFTEMPSSFVLQLLSLLDFADIRALLDVSRTVRQVLEQPEVHDALLVRFLGPVGYTSGAHEAPRSAEASLPLTLYDVEGFLLYLYGCGELFPAAHAYLTTAHHLDRRLPRLARTMVRSYNRVLAHVRLQPRDACGDAWEVMGPNGIHAVQVASLVTPGLVSMFLAWAPAWASDVAWLAPEVQRVERELFCSGVWRSLRKGDVAINMATNARFVFNGQMLMPLATEYDAQGHLPHWLNALRYAPTYYDPALPPTNTPAMYLDVRPWRDQIVTSLQLLRDNIERQGANRQLYRISKWVYRAAFTVSVPLEGVSDWTESAYEAHPGWNGNVIIDIESTAEHVARFLERCRYPNDPSTWVADVLSHVLESTNAIIDVPLPAVHEELEAPALFPFYLLRDRSRAGLTWLVPA</sequence>
<keyword evidence="4" id="KW-1185">Reference proteome</keyword>
<evidence type="ECO:0000313" key="4">
    <source>
        <dbReference type="Proteomes" id="UP001214415"/>
    </source>
</evidence>
<feature type="compositionally biased region" description="Polar residues" evidence="1">
    <location>
        <begin position="103"/>
        <end position="114"/>
    </location>
</feature>
<evidence type="ECO:0000256" key="1">
    <source>
        <dbReference type="SAM" id="MobiDB-lite"/>
    </source>
</evidence>
<feature type="region of interest" description="Disordered" evidence="1">
    <location>
        <begin position="1"/>
        <end position="117"/>
    </location>
</feature>
<feature type="compositionally biased region" description="Basic and acidic residues" evidence="1">
    <location>
        <begin position="415"/>
        <end position="447"/>
    </location>
</feature>
<feature type="compositionally biased region" description="Basic and acidic residues" evidence="1">
    <location>
        <begin position="496"/>
        <end position="530"/>
    </location>
</feature>
<feature type="compositionally biased region" description="Low complexity" evidence="1">
    <location>
        <begin position="1"/>
        <end position="10"/>
    </location>
</feature>
<feature type="compositionally biased region" description="Basic residues" evidence="1">
    <location>
        <begin position="86"/>
        <end position="95"/>
    </location>
</feature>
<dbReference type="Proteomes" id="UP001214415">
    <property type="component" value="Chromosome 3"/>
</dbReference>
<feature type="compositionally biased region" description="Low complexity" evidence="1">
    <location>
        <begin position="278"/>
        <end position="292"/>
    </location>
</feature>